<dbReference type="RefSeq" id="XP_024500108.1">
    <property type="nucleotide sequence ID" value="XM_024645868.1"/>
</dbReference>
<keyword evidence="2" id="KW-1185">Reference proteome</keyword>
<name>A0A090L083_STRRB</name>
<accession>A0A090L083</accession>
<dbReference type="GeneID" id="36373266"/>
<evidence type="ECO:0000313" key="1">
    <source>
        <dbReference type="EMBL" id="CEF60899.1"/>
    </source>
</evidence>
<protein>
    <submittedName>
        <fullName evidence="1 3">Uncharacterized protein</fullName>
    </submittedName>
</protein>
<sequence>MTDNNYECLFDVNLLDRPNNNVQIRPVKQMKPSTETGTLSSTNINPGTSTNFSAPDYFFPQKQASNLNNLPTANNSTPLTKSNTNSNNSTLTQEQIDQIEKILPNGQRTSLYMYYYNYYVRARPGRTKEYYENLVQQYIKNCKEHLTRLSDEKCLDRNRRLSSSIPTEVVIGPKFLQTDAILGNLFYWFGINKLNRFIKWHDTILDKDQNNFDKDEIVCYRRNAFLRKNWYYSPNEGFKYTSTSFEPHSIVMSSINQNSFTSFAYNCGYKIAQKKVFLEYTTTN</sequence>
<evidence type="ECO:0000313" key="2">
    <source>
        <dbReference type="Proteomes" id="UP000035682"/>
    </source>
</evidence>
<dbReference type="WormBase" id="SRAE_0000003100">
    <property type="protein sequence ID" value="SRP09658"/>
    <property type="gene ID" value="WBGene00255768"/>
</dbReference>
<dbReference type="WBParaSite" id="SRAE_0000003100.1">
    <property type="protein sequence ID" value="SRAE_0000003100.1"/>
    <property type="gene ID" value="WBGene00255768"/>
</dbReference>
<dbReference type="EMBL" id="LN609405">
    <property type="protein sequence ID" value="CEF60899.1"/>
    <property type="molecule type" value="Genomic_DNA"/>
</dbReference>
<reference evidence="2" key="1">
    <citation type="submission" date="2014-09" db="EMBL/GenBank/DDBJ databases">
        <authorList>
            <person name="Martin A.A."/>
        </authorList>
    </citation>
    <scope>NUCLEOTIDE SEQUENCE</scope>
    <source>
        <strain evidence="2">ED321</strain>
    </source>
</reference>
<proteinExistence type="predicted"/>
<gene>
    <name evidence="1 3 4" type="ORF">SRAE_0000003100</name>
</gene>
<reference evidence="3" key="3">
    <citation type="submission" date="2020-12" db="UniProtKB">
        <authorList>
            <consortium name="WormBaseParasite"/>
        </authorList>
    </citation>
    <scope>IDENTIFICATION</scope>
</reference>
<dbReference type="AlphaFoldDB" id="A0A090L083"/>
<organism evidence="1">
    <name type="scientific">Strongyloides ratti</name>
    <name type="common">Parasitic roundworm</name>
    <dbReference type="NCBI Taxonomy" id="34506"/>
    <lineage>
        <taxon>Eukaryota</taxon>
        <taxon>Metazoa</taxon>
        <taxon>Ecdysozoa</taxon>
        <taxon>Nematoda</taxon>
        <taxon>Chromadorea</taxon>
        <taxon>Rhabditida</taxon>
        <taxon>Tylenchina</taxon>
        <taxon>Panagrolaimomorpha</taxon>
        <taxon>Strongyloidoidea</taxon>
        <taxon>Strongyloididae</taxon>
        <taxon>Strongyloides</taxon>
    </lineage>
</organism>
<dbReference type="CTD" id="36373266"/>
<reference evidence="1" key="2">
    <citation type="submission" date="2014-09" db="EMBL/GenBank/DDBJ databases">
        <authorList>
            <person name="Aslett A.Martin."/>
        </authorList>
    </citation>
    <scope>NUCLEOTIDE SEQUENCE</scope>
    <source>
        <strain evidence="1">ED321 Heterogonic</strain>
    </source>
</reference>
<evidence type="ECO:0000313" key="3">
    <source>
        <dbReference type="WBParaSite" id="SRAE_0000003100.1"/>
    </source>
</evidence>
<dbReference type="Proteomes" id="UP000035682">
    <property type="component" value="Unplaced"/>
</dbReference>
<evidence type="ECO:0000313" key="4">
    <source>
        <dbReference type="WormBase" id="SRAE_0000003100"/>
    </source>
</evidence>